<evidence type="ECO:0000313" key="3">
    <source>
        <dbReference type="Proteomes" id="UP001378592"/>
    </source>
</evidence>
<proteinExistence type="predicted"/>
<keyword evidence="1" id="KW-1133">Transmembrane helix</keyword>
<keyword evidence="1" id="KW-0812">Transmembrane</keyword>
<keyword evidence="3" id="KW-1185">Reference proteome</keyword>
<name>A0AAN9W7E3_9ORTH</name>
<dbReference type="AlphaFoldDB" id="A0AAN9W7E3"/>
<sequence>MIRIQGAGERVDPVEERKKVRQTVLVNLGTFFLLCGLIRAVPVAGRMF</sequence>
<dbReference type="EMBL" id="JAZDUA010000024">
    <property type="protein sequence ID" value="KAK7872507.1"/>
    <property type="molecule type" value="Genomic_DNA"/>
</dbReference>
<gene>
    <name evidence="2" type="ORF">R5R35_014293</name>
</gene>
<dbReference type="Proteomes" id="UP001378592">
    <property type="component" value="Unassembled WGS sequence"/>
</dbReference>
<organism evidence="2 3">
    <name type="scientific">Gryllus longicercus</name>
    <dbReference type="NCBI Taxonomy" id="2509291"/>
    <lineage>
        <taxon>Eukaryota</taxon>
        <taxon>Metazoa</taxon>
        <taxon>Ecdysozoa</taxon>
        <taxon>Arthropoda</taxon>
        <taxon>Hexapoda</taxon>
        <taxon>Insecta</taxon>
        <taxon>Pterygota</taxon>
        <taxon>Neoptera</taxon>
        <taxon>Polyneoptera</taxon>
        <taxon>Orthoptera</taxon>
        <taxon>Ensifera</taxon>
        <taxon>Gryllidea</taxon>
        <taxon>Grylloidea</taxon>
        <taxon>Gryllidae</taxon>
        <taxon>Gryllinae</taxon>
        <taxon>Gryllus</taxon>
    </lineage>
</organism>
<accession>A0AAN9W7E3</accession>
<comment type="caution">
    <text evidence="2">The sequence shown here is derived from an EMBL/GenBank/DDBJ whole genome shotgun (WGS) entry which is preliminary data.</text>
</comment>
<evidence type="ECO:0000256" key="1">
    <source>
        <dbReference type="SAM" id="Phobius"/>
    </source>
</evidence>
<feature type="transmembrane region" description="Helical" evidence="1">
    <location>
        <begin position="24"/>
        <end position="45"/>
    </location>
</feature>
<evidence type="ECO:0000313" key="2">
    <source>
        <dbReference type="EMBL" id="KAK7872507.1"/>
    </source>
</evidence>
<reference evidence="2 3" key="1">
    <citation type="submission" date="2024-03" db="EMBL/GenBank/DDBJ databases">
        <title>The genome assembly and annotation of the cricket Gryllus longicercus Weissman &amp; Gray.</title>
        <authorList>
            <person name="Szrajer S."/>
            <person name="Gray D."/>
            <person name="Ylla G."/>
        </authorList>
    </citation>
    <scope>NUCLEOTIDE SEQUENCE [LARGE SCALE GENOMIC DNA]</scope>
    <source>
        <strain evidence="2">DAG 2021-001</strain>
        <tissue evidence="2">Whole body minus gut</tissue>
    </source>
</reference>
<protein>
    <submittedName>
        <fullName evidence="2">Uncharacterized protein</fullName>
    </submittedName>
</protein>
<keyword evidence="1" id="KW-0472">Membrane</keyword>